<dbReference type="Proteomes" id="UP000546031">
    <property type="component" value="Unassembled WGS sequence"/>
</dbReference>
<evidence type="ECO:0000256" key="6">
    <source>
        <dbReference type="ARBA" id="ARBA00023004"/>
    </source>
</evidence>
<keyword evidence="10" id="KW-0998">Cell outer membrane</keyword>
<evidence type="ECO:0000256" key="3">
    <source>
        <dbReference type="ARBA" id="ARBA00022452"/>
    </source>
</evidence>
<evidence type="ECO:0000256" key="8">
    <source>
        <dbReference type="ARBA" id="ARBA00023077"/>
    </source>
</evidence>
<comment type="subcellular location">
    <subcellularLocation>
        <location evidence="1">Cell outer membrane</location>
        <topology evidence="1">Multi-pass membrane protein</topology>
    </subcellularLocation>
</comment>
<organism evidence="15 16">
    <name type="scientific">Altererythrobacter lutimaris</name>
    <dbReference type="NCBI Taxonomy" id="2743979"/>
    <lineage>
        <taxon>Bacteria</taxon>
        <taxon>Pseudomonadati</taxon>
        <taxon>Pseudomonadota</taxon>
        <taxon>Alphaproteobacteria</taxon>
        <taxon>Sphingomonadales</taxon>
        <taxon>Erythrobacteraceae</taxon>
        <taxon>Altererythrobacter</taxon>
    </lineage>
</organism>
<dbReference type="InterPro" id="IPR018247">
    <property type="entry name" value="EF_Hand_1_Ca_BS"/>
</dbReference>
<dbReference type="PANTHER" id="PTHR32552:SF81">
    <property type="entry name" value="TONB-DEPENDENT OUTER MEMBRANE RECEPTOR"/>
    <property type="match status" value="1"/>
</dbReference>
<keyword evidence="8 11" id="KW-0798">TonB box</keyword>
<name>A0A850HDW3_9SPHN</name>
<evidence type="ECO:0000256" key="5">
    <source>
        <dbReference type="ARBA" id="ARBA00022692"/>
    </source>
</evidence>
<dbReference type="SUPFAM" id="SSF56935">
    <property type="entry name" value="Porins"/>
    <property type="match status" value="1"/>
</dbReference>
<reference evidence="15 16" key="1">
    <citation type="submission" date="2020-06" db="EMBL/GenBank/DDBJ databases">
        <title>Altererythrobacter lutimaris sp. nov., a marine bacterium isolated from a tidal flat.</title>
        <authorList>
            <person name="Kim D."/>
            <person name="Yoo Y."/>
            <person name="Kim J.-J."/>
        </authorList>
    </citation>
    <scope>NUCLEOTIDE SEQUENCE [LARGE SCALE GENOMIC DNA]</scope>
    <source>
        <strain evidence="15 16">JGD-16</strain>
    </source>
</reference>
<evidence type="ECO:0000313" key="16">
    <source>
        <dbReference type="Proteomes" id="UP000546031"/>
    </source>
</evidence>
<feature type="domain" description="TonB-dependent receptor plug" evidence="14">
    <location>
        <begin position="59"/>
        <end position="164"/>
    </location>
</feature>
<comment type="caution">
    <text evidence="15">The sequence shown here is derived from an EMBL/GenBank/DDBJ whole genome shotgun (WGS) entry which is preliminary data.</text>
</comment>
<evidence type="ECO:0000256" key="2">
    <source>
        <dbReference type="ARBA" id="ARBA00022448"/>
    </source>
</evidence>
<evidence type="ECO:0000256" key="9">
    <source>
        <dbReference type="ARBA" id="ARBA00023136"/>
    </source>
</evidence>
<feature type="chain" id="PRO_5032676100" evidence="12">
    <location>
        <begin position="28"/>
        <end position="908"/>
    </location>
</feature>
<dbReference type="PANTHER" id="PTHR32552">
    <property type="entry name" value="FERRICHROME IRON RECEPTOR-RELATED"/>
    <property type="match status" value="1"/>
</dbReference>
<keyword evidence="15" id="KW-0675">Receptor</keyword>
<dbReference type="InterPro" id="IPR036942">
    <property type="entry name" value="Beta-barrel_TonB_sf"/>
</dbReference>
<feature type="domain" description="TonB-dependent receptor-like beta-barrel" evidence="13">
    <location>
        <begin position="603"/>
        <end position="873"/>
    </location>
</feature>
<keyword evidence="5" id="KW-0812">Transmembrane</keyword>
<protein>
    <submittedName>
        <fullName evidence="15">TonB-dependent receptor</fullName>
    </submittedName>
</protein>
<evidence type="ECO:0000256" key="10">
    <source>
        <dbReference type="ARBA" id="ARBA00023237"/>
    </source>
</evidence>
<evidence type="ECO:0000259" key="13">
    <source>
        <dbReference type="Pfam" id="PF00593"/>
    </source>
</evidence>
<evidence type="ECO:0000259" key="14">
    <source>
        <dbReference type="Pfam" id="PF07715"/>
    </source>
</evidence>
<dbReference type="Gene3D" id="2.40.170.20">
    <property type="entry name" value="TonB-dependent receptor, beta-barrel domain"/>
    <property type="match status" value="2"/>
</dbReference>
<keyword evidence="2" id="KW-0813">Transport</keyword>
<dbReference type="PROSITE" id="PS00018">
    <property type="entry name" value="EF_HAND_1"/>
    <property type="match status" value="1"/>
</dbReference>
<keyword evidence="12" id="KW-0732">Signal</keyword>
<keyword evidence="4" id="KW-0410">Iron transport</keyword>
<keyword evidence="9 11" id="KW-0472">Membrane</keyword>
<dbReference type="InterPro" id="IPR000531">
    <property type="entry name" value="Beta-barrel_TonB"/>
</dbReference>
<dbReference type="InterPro" id="IPR039426">
    <property type="entry name" value="TonB-dep_rcpt-like"/>
</dbReference>
<keyword evidence="6" id="KW-0408">Iron</keyword>
<gene>
    <name evidence="15" type="ORF">HUO12_10410</name>
</gene>
<dbReference type="InterPro" id="IPR012910">
    <property type="entry name" value="Plug_dom"/>
</dbReference>
<evidence type="ECO:0000256" key="7">
    <source>
        <dbReference type="ARBA" id="ARBA00023065"/>
    </source>
</evidence>
<evidence type="ECO:0000256" key="4">
    <source>
        <dbReference type="ARBA" id="ARBA00022496"/>
    </source>
</evidence>
<dbReference type="EMBL" id="JABWTA010000001">
    <property type="protein sequence ID" value="NVE95311.1"/>
    <property type="molecule type" value="Genomic_DNA"/>
</dbReference>
<keyword evidence="3" id="KW-1134">Transmembrane beta strand</keyword>
<accession>A0A850HDW3</accession>
<evidence type="ECO:0000256" key="11">
    <source>
        <dbReference type="RuleBase" id="RU003357"/>
    </source>
</evidence>
<comment type="similarity">
    <text evidence="11">Belongs to the TonB-dependent receptor family.</text>
</comment>
<evidence type="ECO:0000313" key="15">
    <source>
        <dbReference type="EMBL" id="NVE95311.1"/>
    </source>
</evidence>
<proteinExistence type="inferred from homology"/>
<dbReference type="Pfam" id="PF00593">
    <property type="entry name" value="TonB_dep_Rec_b-barrel"/>
    <property type="match status" value="2"/>
</dbReference>
<sequence length="908" mass="100841">MSARRFAALSTASALVLGAMISAPAAAQDVAADDDVNEELSDAQDDVIVVTADRREQSLQDYAGTAAVFAGDDLRARGIQDITDFNDELPGLTVANNGGNVEIWIRGVGSSNNTELGDPAAAFHYDGVYVPRPSGIGSAFFDIERVEVNVGPQGTLRGRNAMAGSVNAIAWKPGIGIWDANVEVGYGNYDHKEARGMINVPVGDNAAFRLSGMYLAHDSYYNNVGPIQNVDVAEAADNKAFRAQFLWEPTDRLSILLAGDYIHEEGTGYTGTNYAGPLGNDILPEDIEDPRDVIANAFTPIEDIKHWGIRATVTYEADPFTVEFTTSYRDLLRDYDANTPLTPFYDGVIEDLSSRTIGPDTFIDEVILQENLDNWSRFQFITDSESYFNELRIFNSDGPFIWSLGGMYFKEEQYAFLGSTGDRGLFFQGIEFNNPDVDAESWAVYGDATWEVSENFRVTAGLRYTDDEKSRRGVAARYGLALGDDNFNCCGGVRYGTEGFEFAARDRTIFDPDTDGDGVISEAEIFEFQLDGVRRFGLRDNLDEILEFGPLPGHFDDVPGAPECLDTISFDFWTCDGFAATTQFTYAVPFTGQIWQQEGEIADNFIDWRLRLEYDLTPDNLVYALVASGHKSGTFNDNLGTNGFLPTTSTENVILYELGTKNEFFIGDVRARLNGSAFYNDYKDQAFSALLSVETIADFELEQGEIVDVADDISLALVVGYTFNAADSEIYGANIEGGLEFPGNINWDFNLLWLEAKINEAELIPDSRFQADVEAVPFRDISGKRLPRTPRWQLNTSLSQKLDVGSGEMDWVISAGYRSDTFQTIFNSEDYEQPDNPRLRLNDVVEGYWTFDLGAGYTHGDDGKLRFEVYANNVTNKQKEAAIIITQFDNTRFFTRPRTFGGRVRVQF</sequence>
<evidence type="ECO:0000256" key="12">
    <source>
        <dbReference type="SAM" id="SignalP"/>
    </source>
</evidence>
<feature type="signal peptide" evidence="12">
    <location>
        <begin position="1"/>
        <end position="27"/>
    </location>
</feature>
<dbReference type="AlphaFoldDB" id="A0A850HDW3"/>
<dbReference type="Pfam" id="PF07715">
    <property type="entry name" value="Plug"/>
    <property type="match status" value="1"/>
</dbReference>
<feature type="domain" description="TonB-dependent receptor-like beta-barrel" evidence="13">
    <location>
        <begin position="270"/>
        <end position="470"/>
    </location>
</feature>
<keyword evidence="16" id="KW-1185">Reference proteome</keyword>
<dbReference type="GO" id="GO:0009279">
    <property type="term" value="C:cell outer membrane"/>
    <property type="evidence" value="ECO:0007669"/>
    <property type="project" value="UniProtKB-SubCell"/>
</dbReference>
<evidence type="ECO:0000256" key="1">
    <source>
        <dbReference type="ARBA" id="ARBA00004571"/>
    </source>
</evidence>
<dbReference type="GO" id="GO:0006826">
    <property type="term" value="P:iron ion transport"/>
    <property type="evidence" value="ECO:0007669"/>
    <property type="project" value="UniProtKB-KW"/>
</dbReference>
<keyword evidence="7" id="KW-0406">Ion transport</keyword>